<comment type="caution">
    <text evidence="3">The sequence shown here is derived from an EMBL/GenBank/DDBJ whole genome shotgun (WGS) entry which is preliminary data.</text>
</comment>
<feature type="compositionally biased region" description="Low complexity" evidence="2">
    <location>
        <begin position="7"/>
        <end position="18"/>
    </location>
</feature>
<dbReference type="AlphaFoldDB" id="A0AA39INX8"/>
<name>A0AA39INX8_9BILA</name>
<evidence type="ECO:0000256" key="2">
    <source>
        <dbReference type="SAM" id="MobiDB-lite"/>
    </source>
</evidence>
<sequence length="134" mass="15502">MSPKEALSLPRTSSSPPSEDYEPQKKRGRPRMDDSEVIQDSATSDEAKSKIIYRRKYAREYRERIRADLQTKEEMRETLQRVEAENRQLKATLESLKAENSRILTSLIQSAVALQTVPVTTAPSFFPYHLNFNR</sequence>
<organism evidence="3 4">
    <name type="scientific">Steinernema hermaphroditum</name>
    <dbReference type="NCBI Taxonomy" id="289476"/>
    <lineage>
        <taxon>Eukaryota</taxon>
        <taxon>Metazoa</taxon>
        <taxon>Ecdysozoa</taxon>
        <taxon>Nematoda</taxon>
        <taxon>Chromadorea</taxon>
        <taxon>Rhabditida</taxon>
        <taxon>Tylenchina</taxon>
        <taxon>Panagrolaimomorpha</taxon>
        <taxon>Strongyloidoidea</taxon>
        <taxon>Steinernematidae</taxon>
        <taxon>Steinernema</taxon>
    </lineage>
</organism>
<accession>A0AA39INX8</accession>
<dbReference type="Proteomes" id="UP001175271">
    <property type="component" value="Unassembled WGS sequence"/>
</dbReference>
<evidence type="ECO:0008006" key="5">
    <source>
        <dbReference type="Google" id="ProtNLM"/>
    </source>
</evidence>
<dbReference type="CDD" id="cd14686">
    <property type="entry name" value="bZIP"/>
    <property type="match status" value="1"/>
</dbReference>
<dbReference type="EMBL" id="JAUCMV010000001">
    <property type="protein sequence ID" value="KAK0426463.1"/>
    <property type="molecule type" value="Genomic_DNA"/>
</dbReference>
<keyword evidence="1" id="KW-0175">Coiled coil</keyword>
<feature type="compositionally biased region" description="Basic and acidic residues" evidence="2">
    <location>
        <begin position="22"/>
        <end position="34"/>
    </location>
</feature>
<keyword evidence="4" id="KW-1185">Reference proteome</keyword>
<protein>
    <recommendedName>
        <fullName evidence="5">BZIP domain-containing protein</fullName>
    </recommendedName>
</protein>
<reference evidence="3" key="1">
    <citation type="submission" date="2023-06" db="EMBL/GenBank/DDBJ databases">
        <title>Genomic analysis of the entomopathogenic nematode Steinernema hermaphroditum.</title>
        <authorList>
            <person name="Schwarz E.M."/>
            <person name="Heppert J.K."/>
            <person name="Baniya A."/>
            <person name="Schwartz H.T."/>
            <person name="Tan C.-H."/>
            <person name="Antoshechkin I."/>
            <person name="Sternberg P.W."/>
            <person name="Goodrich-Blair H."/>
            <person name="Dillman A.R."/>
        </authorList>
    </citation>
    <scope>NUCLEOTIDE SEQUENCE</scope>
    <source>
        <strain evidence="3">PS9179</strain>
        <tissue evidence="3">Whole animal</tissue>
    </source>
</reference>
<evidence type="ECO:0000313" key="3">
    <source>
        <dbReference type="EMBL" id="KAK0426463.1"/>
    </source>
</evidence>
<feature type="region of interest" description="Disordered" evidence="2">
    <location>
        <begin position="1"/>
        <end position="44"/>
    </location>
</feature>
<feature type="coiled-coil region" evidence="1">
    <location>
        <begin position="58"/>
        <end position="106"/>
    </location>
</feature>
<gene>
    <name evidence="3" type="ORF">QR680_009723</name>
</gene>
<evidence type="ECO:0000313" key="4">
    <source>
        <dbReference type="Proteomes" id="UP001175271"/>
    </source>
</evidence>
<proteinExistence type="predicted"/>
<evidence type="ECO:0000256" key="1">
    <source>
        <dbReference type="SAM" id="Coils"/>
    </source>
</evidence>